<comment type="caution">
    <text evidence="1">The sequence shown here is derived from an EMBL/GenBank/DDBJ whole genome shotgun (WGS) entry which is preliminary data.</text>
</comment>
<sequence length="90" mass="10241">MCRGAVISPVNTDCPTTPRRPGCFVSSLQECDDRCQPARLSPETYLLSYLLMPELRQHNYNALCVRFTFASNSAAVCVCVRRVRRRRTSK</sequence>
<dbReference type="AlphaFoldDB" id="A0A6A4T377"/>
<organism evidence="1 2">
    <name type="scientific">Scophthalmus maximus</name>
    <name type="common">Turbot</name>
    <name type="synonym">Psetta maxima</name>
    <dbReference type="NCBI Taxonomy" id="52904"/>
    <lineage>
        <taxon>Eukaryota</taxon>
        <taxon>Metazoa</taxon>
        <taxon>Chordata</taxon>
        <taxon>Craniata</taxon>
        <taxon>Vertebrata</taxon>
        <taxon>Euteleostomi</taxon>
        <taxon>Actinopterygii</taxon>
        <taxon>Neopterygii</taxon>
        <taxon>Teleostei</taxon>
        <taxon>Neoteleostei</taxon>
        <taxon>Acanthomorphata</taxon>
        <taxon>Carangaria</taxon>
        <taxon>Pleuronectiformes</taxon>
        <taxon>Pleuronectoidei</taxon>
        <taxon>Scophthalmidae</taxon>
        <taxon>Scophthalmus</taxon>
    </lineage>
</organism>
<protein>
    <submittedName>
        <fullName evidence="1">Uncharacterized protein</fullName>
    </submittedName>
</protein>
<dbReference type="EMBL" id="VEVO01000010">
    <property type="protein sequence ID" value="KAF0036622.1"/>
    <property type="molecule type" value="Genomic_DNA"/>
</dbReference>
<proteinExistence type="predicted"/>
<reference evidence="1 2" key="1">
    <citation type="submission" date="2019-06" db="EMBL/GenBank/DDBJ databases">
        <title>Draft genomes of female and male turbot (Scophthalmus maximus).</title>
        <authorList>
            <person name="Xu H."/>
            <person name="Xu X.-W."/>
            <person name="Shao C."/>
            <person name="Chen S."/>
        </authorList>
    </citation>
    <scope>NUCLEOTIDE SEQUENCE [LARGE SCALE GENOMIC DNA]</scope>
    <source>
        <strain evidence="1">Ysfricsl-2016a</strain>
        <tissue evidence="1">Blood</tissue>
    </source>
</reference>
<accession>A0A6A4T377</accession>
<evidence type="ECO:0000313" key="1">
    <source>
        <dbReference type="EMBL" id="KAF0036622.1"/>
    </source>
</evidence>
<dbReference type="Proteomes" id="UP000438429">
    <property type="component" value="Unassembled WGS sequence"/>
</dbReference>
<name>A0A6A4T377_SCOMX</name>
<evidence type="ECO:0000313" key="2">
    <source>
        <dbReference type="Proteomes" id="UP000438429"/>
    </source>
</evidence>
<gene>
    <name evidence="1" type="ORF">F2P81_011934</name>
</gene>